<name>A0ABN8NBQ8_9CNID</name>
<sequence>MVLVYKDMQISTLEDIQKLKVKDLREILRSNSEAMGGIKADLVLKVYAMLVRHVLRPGENQQQSSDNTGQGHQNTTENSGDFKYDETLRQISALGWFTDLRQLPELNFIQLYDYLVVSTRKYRHIVLKGTNFKKLKSYQFFL</sequence>
<keyword evidence="3" id="KW-1185">Reference proteome</keyword>
<feature type="compositionally biased region" description="Polar residues" evidence="1">
    <location>
        <begin position="59"/>
        <end position="79"/>
    </location>
</feature>
<accession>A0ABN8NBQ8</accession>
<dbReference type="EMBL" id="CALNXK010000011">
    <property type="protein sequence ID" value="CAH3043884.1"/>
    <property type="molecule type" value="Genomic_DNA"/>
</dbReference>
<evidence type="ECO:0008006" key="4">
    <source>
        <dbReference type="Google" id="ProtNLM"/>
    </source>
</evidence>
<organism evidence="2 3">
    <name type="scientific">Porites lobata</name>
    <dbReference type="NCBI Taxonomy" id="104759"/>
    <lineage>
        <taxon>Eukaryota</taxon>
        <taxon>Metazoa</taxon>
        <taxon>Cnidaria</taxon>
        <taxon>Anthozoa</taxon>
        <taxon>Hexacorallia</taxon>
        <taxon>Scleractinia</taxon>
        <taxon>Fungiina</taxon>
        <taxon>Poritidae</taxon>
        <taxon>Porites</taxon>
    </lineage>
</organism>
<gene>
    <name evidence="2" type="ORF">PLOB_00002710</name>
</gene>
<reference evidence="2 3" key="1">
    <citation type="submission" date="2022-05" db="EMBL/GenBank/DDBJ databases">
        <authorList>
            <consortium name="Genoscope - CEA"/>
            <person name="William W."/>
        </authorList>
    </citation>
    <scope>NUCLEOTIDE SEQUENCE [LARGE SCALE GENOMIC DNA]</scope>
</reference>
<evidence type="ECO:0000256" key="1">
    <source>
        <dbReference type="SAM" id="MobiDB-lite"/>
    </source>
</evidence>
<proteinExistence type="predicted"/>
<feature type="region of interest" description="Disordered" evidence="1">
    <location>
        <begin position="59"/>
        <end position="80"/>
    </location>
</feature>
<evidence type="ECO:0000313" key="3">
    <source>
        <dbReference type="Proteomes" id="UP001159405"/>
    </source>
</evidence>
<comment type="caution">
    <text evidence="2">The sequence shown here is derived from an EMBL/GenBank/DDBJ whole genome shotgun (WGS) entry which is preliminary data.</text>
</comment>
<dbReference type="Proteomes" id="UP001159405">
    <property type="component" value="Unassembled WGS sequence"/>
</dbReference>
<evidence type="ECO:0000313" key="2">
    <source>
        <dbReference type="EMBL" id="CAH3043884.1"/>
    </source>
</evidence>
<protein>
    <recommendedName>
        <fullName evidence="4">SAP domain-containing protein</fullName>
    </recommendedName>
</protein>